<dbReference type="Pfam" id="PF06985">
    <property type="entry name" value="HET"/>
    <property type="match status" value="1"/>
</dbReference>
<accession>A0AA40ENF7</accession>
<keyword evidence="3" id="KW-1185">Reference proteome</keyword>
<evidence type="ECO:0000259" key="1">
    <source>
        <dbReference type="Pfam" id="PF06985"/>
    </source>
</evidence>
<feature type="domain" description="Heterokaryon incompatibility" evidence="1">
    <location>
        <begin position="164"/>
        <end position="331"/>
    </location>
</feature>
<sequence length="519" mass="58501">MENDQTCQICFNLNTSLSDVHYDLVQARALAGCQRCGILLSLTSHFFPGQAVDLLGLLVDEPHQLQHRGPLLAHVKLASGTVHVLELFRQPRQLTFSDKTCQGKKELRMGQGIGWARKVSVHSDSPECWKLAKGWLRNCLESHSECPGFETVPLPTRVLFLGHHCWGTAMPTRIMLTAESLDRWKAGVPIQHLPQTFQDAVKIARALKVDYLWIDTLCIMHDQENQDDWARESTKMADIYTNAILTISADQALDCHGGIFGMREKREIDAISLELSSLSCCSSGCSCSTIYVRRHRDRSYPFLSHSVDGATGGGCRSLTSGLHSRGWTLQERLLSKRVLHFTRFEMAWECTKEVACECRLGDSPPKQFLIFRRAFVNPIENWTQNGHQDQDRTPKSAEDEVLKQIHGPLFQEAEGDLSSLVQLHWQLIILEFTARCLTIEMDRLAALAGIADLLCRITVQEYYYGLLSDHLVRGLLWRHKPHPNRKRVSQRLPAGSAPSWSFGAASAQAQGQLILKGIW</sequence>
<dbReference type="EMBL" id="JAUKTV010000003">
    <property type="protein sequence ID" value="KAK0742553.1"/>
    <property type="molecule type" value="Genomic_DNA"/>
</dbReference>
<comment type="caution">
    <text evidence="2">The sequence shown here is derived from an EMBL/GenBank/DDBJ whole genome shotgun (WGS) entry which is preliminary data.</text>
</comment>
<evidence type="ECO:0000313" key="3">
    <source>
        <dbReference type="Proteomes" id="UP001172159"/>
    </source>
</evidence>
<protein>
    <submittedName>
        <fullName evidence="2">Heterokaryon incompatibility protein-domain-containing protein</fullName>
    </submittedName>
</protein>
<proteinExistence type="predicted"/>
<gene>
    <name evidence="2" type="ORF">B0T21DRAFT_382136</name>
</gene>
<dbReference type="PANTHER" id="PTHR33112">
    <property type="entry name" value="DOMAIN PROTEIN, PUTATIVE-RELATED"/>
    <property type="match status" value="1"/>
</dbReference>
<organism evidence="2 3">
    <name type="scientific">Apiosordaria backusii</name>
    <dbReference type="NCBI Taxonomy" id="314023"/>
    <lineage>
        <taxon>Eukaryota</taxon>
        <taxon>Fungi</taxon>
        <taxon>Dikarya</taxon>
        <taxon>Ascomycota</taxon>
        <taxon>Pezizomycotina</taxon>
        <taxon>Sordariomycetes</taxon>
        <taxon>Sordariomycetidae</taxon>
        <taxon>Sordariales</taxon>
        <taxon>Lasiosphaeriaceae</taxon>
        <taxon>Apiosordaria</taxon>
    </lineage>
</organism>
<evidence type="ECO:0000313" key="2">
    <source>
        <dbReference type="EMBL" id="KAK0742553.1"/>
    </source>
</evidence>
<dbReference type="Proteomes" id="UP001172159">
    <property type="component" value="Unassembled WGS sequence"/>
</dbReference>
<name>A0AA40ENF7_9PEZI</name>
<dbReference type="PANTHER" id="PTHR33112:SF16">
    <property type="entry name" value="HETEROKARYON INCOMPATIBILITY DOMAIN-CONTAINING PROTEIN"/>
    <property type="match status" value="1"/>
</dbReference>
<dbReference type="AlphaFoldDB" id="A0AA40ENF7"/>
<reference evidence="2" key="1">
    <citation type="submission" date="2023-06" db="EMBL/GenBank/DDBJ databases">
        <title>Genome-scale phylogeny and comparative genomics of the fungal order Sordariales.</title>
        <authorList>
            <consortium name="Lawrence Berkeley National Laboratory"/>
            <person name="Hensen N."/>
            <person name="Bonometti L."/>
            <person name="Westerberg I."/>
            <person name="Brannstrom I.O."/>
            <person name="Guillou S."/>
            <person name="Cros-Aarteil S."/>
            <person name="Calhoun S."/>
            <person name="Haridas S."/>
            <person name="Kuo A."/>
            <person name="Mondo S."/>
            <person name="Pangilinan J."/>
            <person name="Riley R."/>
            <person name="Labutti K."/>
            <person name="Andreopoulos B."/>
            <person name="Lipzen A."/>
            <person name="Chen C."/>
            <person name="Yanf M."/>
            <person name="Daum C."/>
            <person name="Ng V."/>
            <person name="Clum A."/>
            <person name="Steindorff A."/>
            <person name="Ohm R."/>
            <person name="Martin F."/>
            <person name="Silar P."/>
            <person name="Natvig D."/>
            <person name="Lalanne C."/>
            <person name="Gautier V."/>
            <person name="Ament-Velasquez S.L."/>
            <person name="Kruys A."/>
            <person name="Hutchinson M.I."/>
            <person name="Powell A.J."/>
            <person name="Barry K."/>
            <person name="Miller A.N."/>
            <person name="Grigoriev I.V."/>
            <person name="Debuchy R."/>
            <person name="Gladieux P."/>
            <person name="Thoren M.H."/>
            <person name="Johannesson H."/>
        </authorList>
    </citation>
    <scope>NUCLEOTIDE SEQUENCE</scope>
    <source>
        <strain evidence="2">CBS 540.89</strain>
    </source>
</reference>
<dbReference type="InterPro" id="IPR010730">
    <property type="entry name" value="HET"/>
</dbReference>